<dbReference type="InterPro" id="IPR015943">
    <property type="entry name" value="WD40/YVTN_repeat-like_dom_sf"/>
</dbReference>
<dbReference type="RefSeq" id="WP_284349167.1">
    <property type="nucleotide sequence ID" value="NZ_BRXS01000002.1"/>
</dbReference>
<evidence type="ECO:0008006" key="4">
    <source>
        <dbReference type="Google" id="ProtNLM"/>
    </source>
</evidence>
<keyword evidence="1" id="KW-0732">Signal</keyword>
<dbReference type="GO" id="GO:0020037">
    <property type="term" value="F:heme binding"/>
    <property type="evidence" value="ECO:0007669"/>
    <property type="project" value="InterPro"/>
</dbReference>
<comment type="caution">
    <text evidence="2">The sequence shown here is derived from an EMBL/GenBank/DDBJ whole genome shotgun (WGS) entry which is preliminary data.</text>
</comment>
<dbReference type="PANTHER" id="PTHR40274">
    <property type="entry name" value="VIRGINIAMYCIN B LYASE"/>
    <property type="match status" value="1"/>
</dbReference>
<sequence>MRPPSESPRRLAAPLALAALLALASAGAALVATAQQVAQQVAQQAARQPDGPPVWHQTLDQPTSSAILATLPDGEAKRRFVLDCTGCHQLNVRTAYPTGTARTADDWEATVTRMLRYGSARGSFPVIHDGREAKATAAWLATHLPAAPPKAVREADAPWRALVAPRERWTLTEYALSPAWELPHDVAVDGAGRVVITGMMTHRMYVLDPRTGALDTVAVPVPRANPRAVEVDAAGRWWIALGAPHRVAVHDPAKGAGADAWRTFATGMYPHSVALGADGTGWFNGHFTRAPELIGRVTLEGAGRVDSVAVTPHPTLADVPGGPIPYEIRVAPDGVVWTSELSGNRLVAHDPRTRRTWAVPMPGPHDGPRRFDVDAQGVLWIPAYAANALVRYDPRTERFTRVALPIPDAVPYVARVDRASGDVWLGTSAADAVLRYTPRTGRFAVYPLPTRGALVRHLAVDPRTRDLWIAYGAAPGPAARVARLSVK</sequence>
<dbReference type="PANTHER" id="PTHR40274:SF3">
    <property type="entry name" value="VIRGINIAMYCIN B LYASE"/>
    <property type="match status" value="1"/>
</dbReference>
<evidence type="ECO:0000256" key="1">
    <source>
        <dbReference type="SAM" id="SignalP"/>
    </source>
</evidence>
<dbReference type="EMBL" id="BRXS01000002">
    <property type="protein sequence ID" value="GLC24720.1"/>
    <property type="molecule type" value="Genomic_DNA"/>
</dbReference>
<keyword evidence="3" id="KW-1185">Reference proteome</keyword>
<accession>A0AA37QEB4</accession>
<evidence type="ECO:0000313" key="3">
    <source>
        <dbReference type="Proteomes" id="UP001161325"/>
    </source>
</evidence>
<dbReference type="AlphaFoldDB" id="A0AA37QEB4"/>
<name>A0AA37QEB4_9BACT</name>
<dbReference type="InterPro" id="IPR051344">
    <property type="entry name" value="Vgb"/>
</dbReference>
<dbReference type="Proteomes" id="UP001161325">
    <property type="component" value="Unassembled WGS sequence"/>
</dbReference>
<feature type="signal peptide" evidence="1">
    <location>
        <begin position="1"/>
        <end position="34"/>
    </location>
</feature>
<dbReference type="SUPFAM" id="SSF46626">
    <property type="entry name" value="Cytochrome c"/>
    <property type="match status" value="1"/>
</dbReference>
<protein>
    <recommendedName>
        <fullName evidence="4">Virginiamycin B lyase</fullName>
    </recommendedName>
</protein>
<reference evidence="2" key="1">
    <citation type="submission" date="2022-08" db="EMBL/GenBank/DDBJ databases">
        <title>Draft genome sequencing of Roseisolibacter agri AW1220.</title>
        <authorList>
            <person name="Tobiishi Y."/>
            <person name="Tonouchi A."/>
        </authorList>
    </citation>
    <scope>NUCLEOTIDE SEQUENCE</scope>
    <source>
        <strain evidence="2">AW1220</strain>
    </source>
</reference>
<gene>
    <name evidence="2" type="ORF">rosag_12330</name>
</gene>
<proteinExistence type="predicted"/>
<dbReference type="SUPFAM" id="SSF63829">
    <property type="entry name" value="Calcium-dependent phosphotriesterase"/>
    <property type="match status" value="1"/>
</dbReference>
<dbReference type="GO" id="GO:0009055">
    <property type="term" value="F:electron transfer activity"/>
    <property type="evidence" value="ECO:0007669"/>
    <property type="project" value="InterPro"/>
</dbReference>
<evidence type="ECO:0000313" key="2">
    <source>
        <dbReference type="EMBL" id="GLC24720.1"/>
    </source>
</evidence>
<organism evidence="2 3">
    <name type="scientific">Roseisolibacter agri</name>
    <dbReference type="NCBI Taxonomy" id="2014610"/>
    <lineage>
        <taxon>Bacteria</taxon>
        <taxon>Pseudomonadati</taxon>
        <taxon>Gemmatimonadota</taxon>
        <taxon>Gemmatimonadia</taxon>
        <taxon>Gemmatimonadales</taxon>
        <taxon>Gemmatimonadaceae</taxon>
        <taxon>Roseisolibacter</taxon>
    </lineage>
</organism>
<dbReference type="Gene3D" id="2.130.10.10">
    <property type="entry name" value="YVTN repeat-like/Quinoprotein amine dehydrogenase"/>
    <property type="match status" value="2"/>
</dbReference>
<feature type="chain" id="PRO_5041459655" description="Virginiamycin B lyase" evidence="1">
    <location>
        <begin position="35"/>
        <end position="487"/>
    </location>
</feature>
<dbReference type="InterPro" id="IPR036909">
    <property type="entry name" value="Cyt_c-like_dom_sf"/>
</dbReference>